<keyword evidence="4" id="KW-0653">Protein transport</keyword>
<dbReference type="SUPFAM" id="SSF52540">
    <property type="entry name" value="P-loop containing nucleoside triphosphate hydrolases"/>
    <property type="match status" value="1"/>
</dbReference>
<keyword evidence="4" id="KW-0378">Hydrolase</keyword>
<dbReference type="SUPFAM" id="SSF53474">
    <property type="entry name" value="alpha/beta-Hydrolases"/>
    <property type="match status" value="1"/>
</dbReference>
<dbReference type="Gene3D" id="3.40.50.300">
    <property type="entry name" value="P-loop containing nucleotide triphosphate hydrolases"/>
    <property type="match status" value="1"/>
</dbReference>
<dbReference type="InterPro" id="IPR036322">
    <property type="entry name" value="WD40_repeat_dom_sf"/>
</dbReference>
<name>A0A2H4S867_CORMI</name>
<dbReference type="InterPro" id="IPR056884">
    <property type="entry name" value="NPHP3-like_N"/>
</dbReference>
<dbReference type="InterPro" id="IPR015943">
    <property type="entry name" value="WD40/YVTN_repeat-like_dom_sf"/>
</dbReference>
<dbReference type="Pfam" id="PF22939">
    <property type="entry name" value="WHD_GPIID"/>
    <property type="match status" value="1"/>
</dbReference>
<feature type="compositionally biased region" description="Acidic residues" evidence="5">
    <location>
        <begin position="1749"/>
        <end position="1763"/>
    </location>
</feature>
<keyword evidence="4" id="KW-0472">Membrane</keyword>
<organism evidence="9 10">
    <name type="scientific">Cordyceps militaris</name>
    <name type="common">Caterpillar fungus</name>
    <name type="synonym">Clavaria militaris</name>
    <dbReference type="NCBI Taxonomy" id="73501"/>
    <lineage>
        <taxon>Eukaryota</taxon>
        <taxon>Fungi</taxon>
        <taxon>Dikarya</taxon>
        <taxon>Ascomycota</taxon>
        <taxon>Pezizomycotina</taxon>
        <taxon>Sordariomycetes</taxon>
        <taxon>Hypocreomycetidae</taxon>
        <taxon>Hypocreales</taxon>
        <taxon>Cordycipitaceae</taxon>
        <taxon>Cordyceps</taxon>
    </lineage>
</organism>
<feature type="region of interest" description="Disordered" evidence="5">
    <location>
        <begin position="1"/>
        <end position="25"/>
    </location>
</feature>
<feature type="domain" description="GPI inositol-deacylase PGAP1-like alpha/beta" evidence="6">
    <location>
        <begin position="97"/>
        <end position="225"/>
    </location>
</feature>
<dbReference type="PANTHER" id="PTHR10039">
    <property type="entry name" value="AMELOGENIN"/>
    <property type="match status" value="1"/>
</dbReference>
<sequence length="1941" mass="216056">MDRSQRHAAVLGGPKRRAALQPPSRDTNRLLAAISNILRLPCALKPPGDKGGRDNKAAGGGCRLWARKRRTNSTPVKEIGPTNLSVLHRSESPLVDIVFVHGLRGGSVKTWQKGGDARRFWPKLWLPAEPGFEHANIHAFGYDADWESEKGDIFKMHDFGRQLIEEMRTSPQFTDEEPRPVIMVGHSMGGLVIKKAFVIAQESEEWRDRMKSIFFLATPHRGSKYATFLNSLLTILRIAPSRQYIGDLSKDSPSLKVIHDEFIEAAGQVIIYSFYETLKMKIGISSAYVVEKESAVLGIPNERVKYAEATHCDISKYKTRSDSTYIAVRNSLALAVKEIREKAEAIRAQQVTSQMAMVKAILGVHEPPIERRDVLPGSCQWIQARDEFRQWQSSGKPAESNDKNTSNAKNIKVLWVYAGPGTGKSCLASYVQSHMEASSPGNTAYYYFRFGSHGSQSLAPFLRSMAYQMALARSDVREKMCAMHQDGSALDIDDSWTVWVKLFRKCILQSPSQKPFFCIIDALDECERYAELFHMLKGEETQFPLRIFITSRPTSDMERLAKLIAARSSTDCIEIPREATMTDMRSYIVHRVAEASLGSEPGTEALTDTILRKSSGCFLWARLVLDTLEQTHTVKGMLRVLNQLPEGMRALYRRSVEAIEANEHEKFISKAILGWVVAGTRQMTLEELAEALQYDVSVTIKTTEQEISKLCGHLAVVKTDSNTVELIHPTAREFLLSDAGSVTISESKAHGRIALVCLQLLSGTELQPPRTQKALMVVRPRLSPLLCYAVESFSEHVLASLPQYDDKILAALVLFCKVNILGWIEKIAATGNCHGILRVSKNLTRYLDRRDSLLPQDSKTQIIRRWAMDLGRLVTKFGEPLLKQPSSIYFLIPPMCPANTAIAQVPRRRAGGLVLSDNTNAEWDDCVAHVDLGDEGASTVSTREGLVMIGTDFGTVSKFDQKTYQLETAFNHGSAVDLVHLGDGATVICTTKAIILQDTQGNTIWENRLRFRCLCIEMLGNHVIAVMSHGHLMKWDKATGQLRQDEKMEYRDYTPEAPHKFVQKRAPILAKISSEFKMVALGYNDGSICLWDAEDMEFIGCISNEQRRVAKALIFSPNKNIQLLLVIYSDYSLATFDTWTTGLVQSHEAPAEAAFLCAACSPDGHTFATADGQGNITIWSFERLQVIGNIRTSSSVYRILSFTGDSLGILDVTDSSIKCWTPVLVAQPLLAGDKSVSEAVGPSRTVSHSHRSDKEETISVMATHPQLALAITGNPRGDVIGFAVEGTDPEKRSLYQHGASVLQIAVSKTGMVASYDSHGRIMMARYEAETGLVTRLNGAQGTKTEAHVRQLCFSSNDKFLLIAMDGLAAVYRCQDASCVGKWHSDDRESRTQFWMAHASGTVQDQFWLLEGRMLRRFKADGFPEAAEPSAMLLEYTLPPGCTERETVKARLSSDGPQILCLEVQFRAGMVESSTVVVFCLAKDDWGHAGETTRRISNILPPGSRHWQYLLGWNPDDTARIVLMDRDSWICSASLVELKRGECRRHFYVPRHLLALMNVSPALLPTGEVVVPHGRELISMSGGFKFGYPATFHPQPPRPTMGYFDAVSDTHVRAILEALCDDENVYHKASDMALQLEAGARDLSESDQAICVQCKKAFSTKKSGKSDCIYHDGKCPSRDATSVGAVVSDVWADNDEAQYGDVDTDEYKREFPDAFEWDCCGQDGTSTGCTKGPHRTKTNLDRDDKRLSEDSDMTIEIDSDENDEDKSTRQITDKAVKFHTDSILPAAFPFYSNAEEANAHHLFLYTKMDAIANLPYSHLSAILVALCHDRYTRAKVVDMANKLAAAPSRCNGHDLALCVQCAQAFSVIWRSDNSCRFHPGTFEQRSRFADMDDDTWADYDGEPKDLETDEYMAEWPDAFIWDCCEERGSAAGCQTGSHKSQS</sequence>
<dbReference type="SMART" id="SM00320">
    <property type="entry name" value="WD40"/>
    <property type="match status" value="4"/>
</dbReference>
<evidence type="ECO:0000313" key="10">
    <source>
        <dbReference type="Proteomes" id="UP000323067"/>
    </source>
</evidence>
<keyword evidence="4" id="KW-0813">Transport</keyword>
<dbReference type="Proteomes" id="UP000323067">
    <property type="component" value="Chromosome iv"/>
</dbReference>
<feature type="region of interest" description="Disordered" evidence="5">
    <location>
        <begin position="1729"/>
        <end position="1767"/>
    </location>
</feature>
<keyword evidence="4" id="KW-0256">Endoplasmic reticulum</keyword>
<dbReference type="Gene3D" id="3.40.50.1820">
    <property type="entry name" value="alpha/beta hydrolase"/>
    <property type="match status" value="1"/>
</dbReference>
<dbReference type="OrthoDB" id="4866639at2759"/>
<protein>
    <recommendedName>
        <fullName evidence="2 4">GPI inositol-deacylase</fullName>
        <ecNumber evidence="4">3.1.-.-</ecNumber>
    </recommendedName>
</protein>
<gene>
    <name evidence="9" type="ORF">A9K55_002890</name>
</gene>
<evidence type="ECO:0000259" key="8">
    <source>
        <dbReference type="Pfam" id="PF24883"/>
    </source>
</evidence>
<feature type="domain" description="GPI inositol-deacylase winged helix" evidence="7">
    <location>
        <begin position="661"/>
        <end position="739"/>
    </location>
</feature>
<dbReference type="Gene3D" id="2.130.10.10">
    <property type="entry name" value="YVTN repeat-like/Quinoprotein amine dehydrogenase"/>
    <property type="match status" value="2"/>
</dbReference>
<dbReference type="SUPFAM" id="SSF50978">
    <property type="entry name" value="WD40 repeat-like"/>
    <property type="match status" value="1"/>
</dbReference>
<dbReference type="InterPro" id="IPR027417">
    <property type="entry name" value="P-loop_NTPase"/>
</dbReference>
<evidence type="ECO:0000256" key="5">
    <source>
        <dbReference type="SAM" id="MobiDB-lite"/>
    </source>
</evidence>
<dbReference type="VEuPathDB" id="FungiDB:A9K55_002890"/>
<evidence type="ECO:0000256" key="3">
    <source>
        <dbReference type="ARBA" id="ARBA00022737"/>
    </source>
</evidence>
<dbReference type="EC" id="3.1.-.-" evidence="4"/>
<evidence type="ECO:0000256" key="4">
    <source>
        <dbReference type="RuleBase" id="RU365011"/>
    </source>
</evidence>
<proteinExistence type="inferred from homology"/>
<feature type="domain" description="Nephrocystin 3-like N-terminal" evidence="8">
    <location>
        <begin position="377"/>
        <end position="552"/>
    </location>
</feature>
<dbReference type="InterPro" id="IPR054471">
    <property type="entry name" value="GPIID_WHD"/>
</dbReference>
<reference evidence="9 10" key="1">
    <citation type="journal article" date="2017" name="BMC Genomics">
        <title>Chromosome level assembly and secondary metabolite potential of the parasitic fungus Cordyceps militaris.</title>
        <authorList>
            <person name="Kramer G.J."/>
            <person name="Nodwell J.R."/>
        </authorList>
    </citation>
    <scope>NUCLEOTIDE SEQUENCE [LARGE SCALE GENOMIC DNA]</scope>
    <source>
        <strain evidence="9 10">ATCC 34164</strain>
    </source>
</reference>
<dbReference type="InterPro" id="IPR001680">
    <property type="entry name" value="WD40_rpt"/>
</dbReference>
<evidence type="ECO:0000259" key="6">
    <source>
        <dbReference type="Pfam" id="PF07819"/>
    </source>
</evidence>
<dbReference type="PANTHER" id="PTHR10039:SF16">
    <property type="entry name" value="GPI INOSITOL-DEACYLASE"/>
    <property type="match status" value="1"/>
</dbReference>
<feature type="compositionally biased region" description="Basic and acidic residues" evidence="5">
    <location>
        <begin position="1737"/>
        <end position="1748"/>
    </location>
</feature>
<evidence type="ECO:0000259" key="7">
    <source>
        <dbReference type="Pfam" id="PF22939"/>
    </source>
</evidence>
<dbReference type="VEuPathDB" id="FungiDB:CCM_05515"/>
<dbReference type="VEuPathDB" id="FungiDB:CCM_05516"/>
<evidence type="ECO:0000256" key="1">
    <source>
        <dbReference type="ARBA" id="ARBA00003496"/>
    </source>
</evidence>
<dbReference type="SUPFAM" id="SSF50998">
    <property type="entry name" value="Quinoprotein alcohol dehydrogenase-like"/>
    <property type="match status" value="1"/>
</dbReference>
<comment type="subcellular location">
    <subcellularLocation>
        <location evidence="4">Endoplasmic reticulum membrane</location>
    </subcellularLocation>
</comment>
<dbReference type="GO" id="GO:0005789">
    <property type="term" value="C:endoplasmic reticulum membrane"/>
    <property type="evidence" value="ECO:0007669"/>
    <property type="project" value="UniProtKB-SubCell"/>
</dbReference>
<comment type="function">
    <text evidence="1 4">Involved in inositol deacylation of GPI-anchored proteins which plays important roles in the quality control and ER-associated degradation of GPI-anchored proteins.</text>
</comment>
<dbReference type="InterPro" id="IPR011047">
    <property type="entry name" value="Quinoprotein_ADH-like_sf"/>
</dbReference>
<dbReference type="InterPro" id="IPR012908">
    <property type="entry name" value="PGAP1-ab_dom-like"/>
</dbReference>
<dbReference type="GO" id="GO:0015031">
    <property type="term" value="P:protein transport"/>
    <property type="evidence" value="ECO:0007669"/>
    <property type="project" value="UniProtKB-KW"/>
</dbReference>
<accession>A0A2H4S867</accession>
<dbReference type="EMBL" id="CP023322">
    <property type="protein sequence ID" value="ATY59298.1"/>
    <property type="molecule type" value="Genomic_DNA"/>
</dbReference>
<evidence type="ECO:0000313" key="9">
    <source>
        <dbReference type="EMBL" id="ATY59298.1"/>
    </source>
</evidence>
<dbReference type="Pfam" id="PF24883">
    <property type="entry name" value="NPHP3_N"/>
    <property type="match status" value="1"/>
</dbReference>
<dbReference type="GO" id="GO:0016788">
    <property type="term" value="F:hydrolase activity, acting on ester bonds"/>
    <property type="evidence" value="ECO:0007669"/>
    <property type="project" value="InterPro"/>
</dbReference>
<dbReference type="Pfam" id="PF07819">
    <property type="entry name" value="PGAP1"/>
    <property type="match status" value="1"/>
</dbReference>
<dbReference type="InterPro" id="IPR029058">
    <property type="entry name" value="AB_hydrolase_fold"/>
</dbReference>
<evidence type="ECO:0000256" key="2">
    <source>
        <dbReference type="ARBA" id="ARBA00015856"/>
    </source>
</evidence>
<comment type="similarity">
    <text evidence="4">Belongs to the GPI inositol-deacylase family.</text>
</comment>
<keyword evidence="3" id="KW-0677">Repeat</keyword>